<dbReference type="CDD" id="cd05144">
    <property type="entry name" value="RIO2_C"/>
    <property type="match status" value="1"/>
</dbReference>
<name>A0ABN7TAN2_OIKDI</name>
<proteinExistence type="inferred from homology"/>
<keyword evidence="7" id="KW-0547">Nucleotide-binding</keyword>
<feature type="compositionally biased region" description="Polar residues" evidence="13">
    <location>
        <begin position="369"/>
        <end position="378"/>
    </location>
</feature>
<evidence type="ECO:0000256" key="7">
    <source>
        <dbReference type="ARBA" id="ARBA00022741"/>
    </source>
</evidence>
<dbReference type="InterPro" id="IPR030484">
    <property type="entry name" value="Rio2"/>
</dbReference>
<keyword evidence="9" id="KW-0067">ATP-binding</keyword>
<evidence type="ECO:0000256" key="11">
    <source>
        <dbReference type="ARBA" id="ARBA00047899"/>
    </source>
</evidence>
<dbReference type="InterPro" id="IPR015285">
    <property type="entry name" value="RIO2_wHTH_N"/>
</dbReference>
<evidence type="ECO:0000256" key="9">
    <source>
        <dbReference type="ARBA" id="ARBA00022840"/>
    </source>
</evidence>
<dbReference type="InterPro" id="IPR036390">
    <property type="entry name" value="WH_DNA-bd_sf"/>
</dbReference>
<comment type="cofactor">
    <cofactor evidence="1">
        <name>Mg(2+)</name>
        <dbReference type="ChEBI" id="CHEBI:18420"/>
    </cofactor>
</comment>
<organism evidence="15 16">
    <name type="scientific">Oikopleura dioica</name>
    <name type="common">Tunicate</name>
    <dbReference type="NCBI Taxonomy" id="34765"/>
    <lineage>
        <taxon>Eukaryota</taxon>
        <taxon>Metazoa</taxon>
        <taxon>Chordata</taxon>
        <taxon>Tunicata</taxon>
        <taxon>Appendicularia</taxon>
        <taxon>Copelata</taxon>
        <taxon>Oikopleuridae</taxon>
        <taxon>Oikopleura</taxon>
    </lineage>
</organism>
<feature type="compositionally biased region" description="Basic and acidic residues" evidence="13">
    <location>
        <begin position="346"/>
        <end position="361"/>
    </location>
</feature>
<dbReference type="InterPro" id="IPR018934">
    <property type="entry name" value="RIO_dom"/>
</dbReference>
<dbReference type="InterPro" id="IPR036388">
    <property type="entry name" value="WH-like_DNA-bd_sf"/>
</dbReference>
<evidence type="ECO:0000313" key="15">
    <source>
        <dbReference type="EMBL" id="CAG5111548.1"/>
    </source>
</evidence>
<evidence type="ECO:0000313" key="16">
    <source>
        <dbReference type="Proteomes" id="UP001158576"/>
    </source>
</evidence>
<dbReference type="SUPFAM" id="SSF46785">
    <property type="entry name" value="Winged helix' DNA-binding domain"/>
    <property type="match status" value="1"/>
</dbReference>
<dbReference type="PANTHER" id="PTHR45852:SF1">
    <property type="entry name" value="SERINE_THREONINE-PROTEIN KINASE RIO2"/>
    <property type="match status" value="1"/>
</dbReference>
<protein>
    <recommendedName>
        <fullName evidence="3">non-specific serine/threonine protein kinase</fullName>
        <ecNumber evidence="3">2.7.11.1</ecNumber>
    </recommendedName>
</protein>
<feature type="compositionally biased region" description="Acidic residues" evidence="13">
    <location>
        <begin position="427"/>
        <end position="436"/>
    </location>
</feature>
<evidence type="ECO:0000256" key="10">
    <source>
        <dbReference type="ARBA" id="ARBA00022842"/>
    </source>
</evidence>
<feature type="compositionally biased region" description="Acidic residues" evidence="13">
    <location>
        <begin position="387"/>
        <end position="402"/>
    </location>
</feature>
<accession>A0ABN7TAN2</accession>
<dbReference type="InterPro" id="IPR011009">
    <property type="entry name" value="Kinase-like_dom_sf"/>
</dbReference>
<dbReference type="PROSITE" id="PS01245">
    <property type="entry name" value="RIO1"/>
    <property type="match status" value="1"/>
</dbReference>
<dbReference type="Pfam" id="PF09202">
    <property type="entry name" value="Rio2_N"/>
    <property type="match status" value="1"/>
</dbReference>
<dbReference type="Gene3D" id="3.30.200.20">
    <property type="entry name" value="Phosphorylase Kinase, domain 1"/>
    <property type="match status" value="1"/>
</dbReference>
<dbReference type="SUPFAM" id="SSF56112">
    <property type="entry name" value="Protein kinase-like (PK-like)"/>
    <property type="match status" value="1"/>
</dbReference>
<dbReference type="EMBL" id="OU015567">
    <property type="protein sequence ID" value="CAG5111548.1"/>
    <property type="molecule type" value="Genomic_DNA"/>
</dbReference>
<evidence type="ECO:0000256" key="2">
    <source>
        <dbReference type="ARBA" id="ARBA00009196"/>
    </source>
</evidence>
<feature type="domain" description="RIO kinase" evidence="14">
    <location>
        <begin position="67"/>
        <end position="291"/>
    </location>
</feature>
<dbReference type="Pfam" id="PF01163">
    <property type="entry name" value="RIO1"/>
    <property type="match status" value="1"/>
</dbReference>
<keyword evidence="16" id="KW-1185">Reference proteome</keyword>
<sequence>MVKKLDVSLLRYITSEHFRVVTAVEMGMKNHEIVPADIICSISNLKHGGVHKLTRDLIRWKLIASERKGPVTGFRLTVMGYDYLALKALSSKGTVYSVGNMIGVGKESDVYVCSDEDDRQMAMKLARLGRTSFRNIKNKRDYHGKRRTASWLYLSRLAAIKEYAFMKALYDRKFPVPEAIDCNRHVVIMELCTGYPLCQIEEIDEPTKVYDQLMALIVRLARHGLIHGDLNEFNLLITEEGDITLIDFPQMVSTNHKNAEYYFDRDVQGVVDFFKRKFDFTSIERTPKFSDIERRHNLDIELAASGFSKQIEQEIEAFEREFRPLKEGEDEPEESESDQEEGEESSQNKEDKIKPIDREEQPQQQQQQTTSRFDNWLQSAAENAENGQEEEEAPEMIEEELNEEQRAQAEAIIARNRAAQAQQNNNNEEEEEENDAVGDLPEIEQNAFQIADAMSKMSSLSTTSCSPAEIKNRVKKQISLEKKRERARLLKKGETSKMEEIKKWFETKKAESKERAEKFIKLPDADSCQIPALRPDELDFVVSRKIDETLKTIIIPSCLTIAAYQLRKFYPFKGLYREHRRFGFAASFVGSFYGANYLYQKELERNDFYLRKLDEDGLLRFQLEFKVSTGREATLEEMTNLYSNYYVDDIAYRSELDKYRSAIWAHYTWINQYSERSLRRYVLTELVENVRRHEEVNLYAQDVLVWLYVWLLLVIVALKGPASAREFAEDNKELHRHKDQDLEQSYSDFLQNQDQLLKEGLPH</sequence>
<evidence type="ECO:0000256" key="13">
    <source>
        <dbReference type="SAM" id="MobiDB-lite"/>
    </source>
</evidence>
<evidence type="ECO:0000256" key="1">
    <source>
        <dbReference type="ARBA" id="ARBA00001946"/>
    </source>
</evidence>
<dbReference type="Gene3D" id="1.10.510.10">
    <property type="entry name" value="Transferase(Phosphotransferase) domain 1"/>
    <property type="match status" value="1"/>
</dbReference>
<feature type="compositionally biased region" description="Low complexity" evidence="13">
    <location>
        <begin position="408"/>
        <end position="426"/>
    </location>
</feature>
<comment type="similarity">
    <text evidence="2">Belongs to the protein kinase superfamily. RIO-type Ser/Thr kinase family.</text>
</comment>
<evidence type="ECO:0000256" key="5">
    <source>
        <dbReference type="ARBA" id="ARBA00022679"/>
    </source>
</evidence>
<dbReference type="Gene3D" id="1.10.10.10">
    <property type="entry name" value="Winged helix-like DNA-binding domain superfamily/Winged helix DNA-binding domain"/>
    <property type="match status" value="1"/>
</dbReference>
<comment type="catalytic activity">
    <reaction evidence="12">
        <text>L-seryl-[protein] + ATP = O-phospho-L-seryl-[protein] + ADP + H(+)</text>
        <dbReference type="Rhea" id="RHEA:17989"/>
        <dbReference type="Rhea" id="RHEA-COMP:9863"/>
        <dbReference type="Rhea" id="RHEA-COMP:11604"/>
        <dbReference type="ChEBI" id="CHEBI:15378"/>
        <dbReference type="ChEBI" id="CHEBI:29999"/>
        <dbReference type="ChEBI" id="CHEBI:30616"/>
        <dbReference type="ChEBI" id="CHEBI:83421"/>
        <dbReference type="ChEBI" id="CHEBI:456216"/>
        <dbReference type="EC" id="2.7.11.1"/>
    </reaction>
</comment>
<dbReference type="EC" id="2.7.11.1" evidence="3"/>
<evidence type="ECO:0000256" key="6">
    <source>
        <dbReference type="ARBA" id="ARBA00022723"/>
    </source>
</evidence>
<evidence type="ECO:0000256" key="12">
    <source>
        <dbReference type="ARBA" id="ARBA00048679"/>
    </source>
</evidence>
<keyword evidence="4" id="KW-0723">Serine/threonine-protein kinase</keyword>
<gene>
    <name evidence="15" type="ORF">OKIOD_LOCUS14612</name>
</gene>
<comment type="catalytic activity">
    <reaction evidence="11">
        <text>L-threonyl-[protein] + ATP = O-phospho-L-threonyl-[protein] + ADP + H(+)</text>
        <dbReference type="Rhea" id="RHEA:46608"/>
        <dbReference type="Rhea" id="RHEA-COMP:11060"/>
        <dbReference type="Rhea" id="RHEA-COMP:11605"/>
        <dbReference type="ChEBI" id="CHEBI:15378"/>
        <dbReference type="ChEBI" id="CHEBI:30013"/>
        <dbReference type="ChEBI" id="CHEBI:30616"/>
        <dbReference type="ChEBI" id="CHEBI:61977"/>
        <dbReference type="ChEBI" id="CHEBI:456216"/>
        <dbReference type="EC" id="2.7.11.1"/>
    </reaction>
</comment>
<keyword evidence="8" id="KW-0418">Kinase</keyword>
<evidence type="ECO:0000259" key="14">
    <source>
        <dbReference type="SMART" id="SM00090"/>
    </source>
</evidence>
<dbReference type="PANTHER" id="PTHR45852">
    <property type="entry name" value="SER/THR-PROTEIN KINASE RIO2"/>
    <property type="match status" value="1"/>
</dbReference>
<dbReference type="Proteomes" id="UP001158576">
    <property type="component" value="Chromosome 2"/>
</dbReference>
<keyword evidence="6" id="KW-0479">Metal-binding</keyword>
<keyword evidence="10" id="KW-0460">Magnesium</keyword>
<dbReference type="InterPro" id="IPR018935">
    <property type="entry name" value="RIO_kinase_CS"/>
</dbReference>
<keyword evidence="5" id="KW-0808">Transferase</keyword>
<evidence type="ECO:0000256" key="8">
    <source>
        <dbReference type="ARBA" id="ARBA00022777"/>
    </source>
</evidence>
<dbReference type="InterPro" id="IPR000687">
    <property type="entry name" value="RIO_kinase"/>
</dbReference>
<feature type="compositionally biased region" description="Acidic residues" evidence="13">
    <location>
        <begin position="328"/>
        <end position="344"/>
    </location>
</feature>
<dbReference type="SMART" id="SM00090">
    <property type="entry name" value="RIO"/>
    <property type="match status" value="1"/>
</dbReference>
<evidence type="ECO:0000256" key="3">
    <source>
        <dbReference type="ARBA" id="ARBA00012513"/>
    </source>
</evidence>
<feature type="region of interest" description="Disordered" evidence="13">
    <location>
        <begin position="321"/>
        <end position="439"/>
    </location>
</feature>
<evidence type="ECO:0000256" key="4">
    <source>
        <dbReference type="ARBA" id="ARBA00022527"/>
    </source>
</evidence>
<reference evidence="15 16" key="1">
    <citation type="submission" date="2021-04" db="EMBL/GenBank/DDBJ databases">
        <authorList>
            <person name="Bliznina A."/>
        </authorList>
    </citation>
    <scope>NUCLEOTIDE SEQUENCE [LARGE SCALE GENOMIC DNA]</scope>
</reference>